<dbReference type="Proteomes" id="UP001516023">
    <property type="component" value="Unassembled WGS sequence"/>
</dbReference>
<dbReference type="AlphaFoldDB" id="A0ABD3R7C3"/>
<gene>
    <name evidence="3" type="ORF">HJC23_006702</name>
</gene>
<dbReference type="EMBL" id="JABMIG020000005">
    <property type="protein sequence ID" value="KAL3804930.1"/>
    <property type="molecule type" value="Genomic_DNA"/>
</dbReference>
<evidence type="ECO:0000256" key="2">
    <source>
        <dbReference type="SAM" id="SignalP"/>
    </source>
</evidence>
<evidence type="ECO:0000256" key="1">
    <source>
        <dbReference type="SAM" id="MobiDB-lite"/>
    </source>
</evidence>
<protein>
    <submittedName>
        <fullName evidence="3">Uncharacterized protein</fullName>
    </submittedName>
</protein>
<proteinExistence type="predicted"/>
<feature type="compositionally biased region" description="Basic and acidic residues" evidence="1">
    <location>
        <begin position="67"/>
        <end position="84"/>
    </location>
</feature>
<accession>A0ABD3R7C3</accession>
<feature type="signal peptide" evidence="2">
    <location>
        <begin position="1"/>
        <end position="22"/>
    </location>
</feature>
<feature type="region of interest" description="Disordered" evidence="1">
    <location>
        <begin position="287"/>
        <end position="319"/>
    </location>
</feature>
<reference evidence="3 4" key="1">
    <citation type="journal article" date="2020" name="G3 (Bethesda)">
        <title>Improved Reference Genome for Cyclotella cryptica CCMP332, a Model for Cell Wall Morphogenesis, Salinity Adaptation, and Lipid Production in Diatoms (Bacillariophyta).</title>
        <authorList>
            <person name="Roberts W.R."/>
            <person name="Downey K.M."/>
            <person name="Ruck E.C."/>
            <person name="Traller J.C."/>
            <person name="Alverson A.J."/>
        </authorList>
    </citation>
    <scope>NUCLEOTIDE SEQUENCE [LARGE SCALE GENOMIC DNA]</scope>
    <source>
        <strain evidence="3 4">CCMP332</strain>
    </source>
</reference>
<name>A0ABD3R7C3_9STRA</name>
<keyword evidence="4" id="KW-1185">Reference proteome</keyword>
<comment type="caution">
    <text evidence="3">The sequence shown here is derived from an EMBL/GenBank/DDBJ whole genome shotgun (WGS) entry which is preliminary data.</text>
</comment>
<organism evidence="3 4">
    <name type="scientific">Cyclotella cryptica</name>
    <dbReference type="NCBI Taxonomy" id="29204"/>
    <lineage>
        <taxon>Eukaryota</taxon>
        <taxon>Sar</taxon>
        <taxon>Stramenopiles</taxon>
        <taxon>Ochrophyta</taxon>
        <taxon>Bacillariophyta</taxon>
        <taxon>Coscinodiscophyceae</taxon>
        <taxon>Thalassiosirophycidae</taxon>
        <taxon>Stephanodiscales</taxon>
        <taxon>Stephanodiscaceae</taxon>
        <taxon>Cyclotella</taxon>
    </lineage>
</organism>
<feature type="compositionally biased region" description="Basic residues" evidence="1">
    <location>
        <begin position="310"/>
        <end position="319"/>
    </location>
</feature>
<sequence>MKTGAARRAVLVAIVCPPLAESLQTGSSTRCAQRRSHRPFPTTTITPHTIDARIAEYPVLVHSKSNRSSEELGRRERKKRLEQIQKQRRRNRWVKRYGTVEALKETFGAGPPWGDLSPTQTRALYHTLLPRSLLALNEMGLVEAEDLAPLAYEARIAAKEYARSRCVWTGRVGVFLFDQYRSLRDRGRLIKPGDSSSMSWEEIWAKYEGQIIKEQLEKGKKLDEDELMMQTYMRILERSCSTNQAFDSLFLKEDRGDNINLTTISSQLESDVRAILLSPSDVSKAEKKLKKLEKQRRKEQEKEAKLKTKADKKKNKHAM</sequence>
<feature type="region of interest" description="Disordered" evidence="1">
    <location>
        <begin position="65"/>
        <end position="84"/>
    </location>
</feature>
<keyword evidence="2" id="KW-0732">Signal</keyword>
<feature type="compositionally biased region" description="Basic and acidic residues" evidence="1">
    <location>
        <begin position="296"/>
        <end position="309"/>
    </location>
</feature>
<evidence type="ECO:0000313" key="3">
    <source>
        <dbReference type="EMBL" id="KAL3804930.1"/>
    </source>
</evidence>
<evidence type="ECO:0000313" key="4">
    <source>
        <dbReference type="Proteomes" id="UP001516023"/>
    </source>
</evidence>
<feature type="chain" id="PRO_5044819724" evidence="2">
    <location>
        <begin position="23"/>
        <end position="319"/>
    </location>
</feature>